<evidence type="ECO:0000313" key="2">
    <source>
        <dbReference type="EMBL" id="QII11239.1"/>
    </source>
</evidence>
<protein>
    <submittedName>
        <fullName evidence="2">Exported protein</fullName>
    </submittedName>
</protein>
<name>A0A6G7GPK6_KUEST</name>
<feature type="chain" id="PRO_5026206002" evidence="1">
    <location>
        <begin position="21"/>
        <end position="118"/>
    </location>
</feature>
<reference evidence="2 3" key="1">
    <citation type="submission" date="2020-02" db="EMBL/GenBank/DDBJ databases">
        <title>Newly sequenced genome of strain CSTR1 showed variability in Candidatus Kuenenia stuttgartiensis genomes.</title>
        <authorList>
            <person name="Ding C."/>
            <person name="Adrian L."/>
        </authorList>
    </citation>
    <scope>NUCLEOTIDE SEQUENCE [LARGE SCALE GENOMIC DNA]</scope>
    <source>
        <strain evidence="2 3">CSTR1</strain>
    </source>
</reference>
<feature type="signal peptide" evidence="1">
    <location>
        <begin position="1"/>
        <end position="20"/>
    </location>
</feature>
<evidence type="ECO:0000313" key="3">
    <source>
        <dbReference type="Proteomes" id="UP000501926"/>
    </source>
</evidence>
<organism evidence="2 3">
    <name type="scientific">Kuenenia stuttgartiensis</name>
    <dbReference type="NCBI Taxonomy" id="174633"/>
    <lineage>
        <taxon>Bacteria</taxon>
        <taxon>Pseudomonadati</taxon>
        <taxon>Planctomycetota</taxon>
        <taxon>Candidatus Brocadiia</taxon>
        <taxon>Candidatus Brocadiales</taxon>
        <taxon>Candidatus Brocadiaceae</taxon>
        <taxon>Candidatus Kuenenia</taxon>
    </lineage>
</organism>
<keyword evidence="1" id="KW-0732">Signal</keyword>
<sequence length="118" mass="12330">MKKILFMSLIAMLMTMAGMAYQHQVQAQAYKMLAPTSNQQVFYGSTQLTNGSASVSVLATGTVTAVTACLSSGFITGTNTPWLAVTKSGGSITMQLYDHAGINTSGSPTVFYMGAGSQ</sequence>
<proteinExistence type="predicted"/>
<dbReference type="EMBL" id="CP049055">
    <property type="protein sequence ID" value="QII11239.1"/>
    <property type="molecule type" value="Genomic_DNA"/>
</dbReference>
<dbReference type="Proteomes" id="UP000501926">
    <property type="component" value="Chromosome"/>
</dbReference>
<evidence type="ECO:0000256" key="1">
    <source>
        <dbReference type="SAM" id="SignalP"/>
    </source>
</evidence>
<dbReference type="RefSeq" id="WP_164994805.1">
    <property type="nucleotide sequence ID" value="NZ_CP049055.1"/>
</dbReference>
<dbReference type="AlphaFoldDB" id="A0A6G7GPK6"/>
<gene>
    <name evidence="2" type="ORF">KsCSTR_18600</name>
</gene>
<accession>A0A6G7GPK6</accession>